<feature type="domain" description="EamA" evidence="7">
    <location>
        <begin position="110"/>
        <end position="247"/>
    </location>
</feature>
<evidence type="ECO:0000256" key="4">
    <source>
        <dbReference type="ARBA" id="ARBA00023136"/>
    </source>
</evidence>
<feature type="transmembrane region" description="Helical" evidence="6">
    <location>
        <begin position="174"/>
        <end position="194"/>
    </location>
</feature>
<feature type="compositionally biased region" description="Polar residues" evidence="5">
    <location>
        <begin position="75"/>
        <end position="94"/>
    </location>
</feature>
<evidence type="ECO:0000313" key="9">
    <source>
        <dbReference type="Proteomes" id="UP000294847"/>
    </source>
</evidence>
<sequence length="468" mass="50994">MASPEDQTNSGQTKAWSNPMETSHSSLDTQDPRLITRGRKVDYQNGSDTDPLDQEQLRQLSLSPFSEFVRPSQPRPRSTVSGSRPRQPGPTNLTGRIGSALHNTWLRHRAVLLMLLAQFFGVTMNMCARILEHEEEGAMHPTQLLFVRMAITVVFANLYMWWAKTPDAPFGKPGVRWLLLARGVTGFFGIYGMWYSIMYLPLAEATVITFLVPCVTGYLCHLVIHEPFTRKEQVASFIALVGVVLIARPAALLGLDEDPSTAETSATGGDPGDEITPAQRLGAIAAALVGVLGTAGAFLSIRHIGPRAHPLVSVNYFSVFCTAVCAIVLVFAPILNIGQPDLRFELPQGAWQWFLLTTVCICGFLTQFLLTASLGGGEKSNRATAMVYTGMLFASAFDKWVFGIEMGMLSVVGCGLIIGSAMWAALSKKEPVPEARADDIEAVLVSDDGDAEVVHLLDEDDRAYSDDD</sequence>
<feature type="compositionally biased region" description="Polar residues" evidence="5">
    <location>
        <begin position="1"/>
        <end position="29"/>
    </location>
</feature>
<dbReference type="InterPro" id="IPR000620">
    <property type="entry name" value="EamA_dom"/>
</dbReference>
<accession>A0A4P7NQV5</accession>
<evidence type="ECO:0000256" key="2">
    <source>
        <dbReference type="ARBA" id="ARBA00022692"/>
    </source>
</evidence>
<evidence type="ECO:0000256" key="1">
    <source>
        <dbReference type="ARBA" id="ARBA00004141"/>
    </source>
</evidence>
<comment type="subcellular location">
    <subcellularLocation>
        <location evidence="1">Membrane</location>
        <topology evidence="1">Multi-pass membrane protein</topology>
    </subcellularLocation>
</comment>
<reference evidence="8 9" key="1">
    <citation type="journal article" date="2019" name="Mol. Biol. Evol.">
        <title>Blast fungal genomes show frequent chromosomal changes, gene gains and losses, and effector gene turnover.</title>
        <authorList>
            <person name="Gomez Luciano L.B."/>
            <person name="Jason Tsai I."/>
            <person name="Chuma I."/>
            <person name="Tosa Y."/>
            <person name="Chen Y.H."/>
            <person name="Li J.Y."/>
            <person name="Li M.Y."/>
            <person name="Jade Lu M.Y."/>
            <person name="Nakayashiki H."/>
            <person name="Li W.H."/>
        </authorList>
    </citation>
    <scope>NUCLEOTIDE SEQUENCE [LARGE SCALE GENOMIC DNA]</scope>
    <source>
        <strain evidence="8">MZ5-1-6</strain>
    </source>
</reference>
<dbReference type="Pfam" id="PF00892">
    <property type="entry name" value="EamA"/>
    <property type="match status" value="1"/>
</dbReference>
<organism evidence="8 9">
    <name type="scientific">Pyricularia oryzae</name>
    <name type="common">Rice blast fungus</name>
    <name type="synonym">Magnaporthe oryzae</name>
    <dbReference type="NCBI Taxonomy" id="318829"/>
    <lineage>
        <taxon>Eukaryota</taxon>
        <taxon>Fungi</taxon>
        <taxon>Dikarya</taxon>
        <taxon>Ascomycota</taxon>
        <taxon>Pezizomycotina</taxon>
        <taxon>Sordariomycetes</taxon>
        <taxon>Sordariomycetidae</taxon>
        <taxon>Magnaporthales</taxon>
        <taxon>Pyriculariaceae</taxon>
        <taxon>Pyricularia</taxon>
    </lineage>
</organism>
<keyword evidence="2 6" id="KW-0812">Transmembrane</keyword>
<dbReference type="PANTHER" id="PTHR22911">
    <property type="entry name" value="ACYL-MALONYL CONDENSING ENZYME-RELATED"/>
    <property type="match status" value="1"/>
</dbReference>
<keyword evidence="4 6" id="KW-0472">Membrane</keyword>
<feature type="transmembrane region" description="Helical" evidence="6">
    <location>
        <begin position="350"/>
        <end position="371"/>
    </location>
</feature>
<feature type="transmembrane region" description="Helical" evidence="6">
    <location>
        <begin position="313"/>
        <end position="338"/>
    </location>
</feature>
<feature type="transmembrane region" description="Helical" evidence="6">
    <location>
        <begin position="206"/>
        <end position="224"/>
    </location>
</feature>
<feature type="transmembrane region" description="Helical" evidence="6">
    <location>
        <begin position="110"/>
        <end position="131"/>
    </location>
</feature>
<evidence type="ECO:0000256" key="5">
    <source>
        <dbReference type="SAM" id="MobiDB-lite"/>
    </source>
</evidence>
<evidence type="ECO:0000259" key="7">
    <source>
        <dbReference type="Pfam" id="PF00892"/>
    </source>
</evidence>
<name>A0A4P7NQV5_PYROR</name>
<keyword evidence="3 6" id="KW-1133">Transmembrane helix</keyword>
<dbReference type="Proteomes" id="UP000294847">
    <property type="component" value="Chromosome 6"/>
</dbReference>
<feature type="transmembrane region" description="Helical" evidence="6">
    <location>
        <begin position="408"/>
        <end position="426"/>
    </location>
</feature>
<proteinExistence type="predicted"/>
<dbReference type="SUPFAM" id="SSF103481">
    <property type="entry name" value="Multidrug resistance efflux transporter EmrE"/>
    <property type="match status" value="2"/>
</dbReference>
<dbReference type="GO" id="GO:0016020">
    <property type="term" value="C:membrane"/>
    <property type="evidence" value="ECO:0007669"/>
    <property type="project" value="UniProtKB-SubCell"/>
</dbReference>
<feature type="transmembrane region" description="Helical" evidence="6">
    <location>
        <begin position="143"/>
        <end position="162"/>
    </location>
</feature>
<evidence type="ECO:0000313" key="8">
    <source>
        <dbReference type="EMBL" id="QBZ64791.1"/>
    </source>
</evidence>
<protein>
    <recommendedName>
        <fullName evidence="7">EamA domain-containing protein</fullName>
    </recommendedName>
</protein>
<evidence type="ECO:0000256" key="3">
    <source>
        <dbReference type="ARBA" id="ARBA00022989"/>
    </source>
</evidence>
<dbReference type="PANTHER" id="PTHR22911:SF6">
    <property type="entry name" value="SOLUTE CARRIER FAMILY 35 MEMBER G1"/>
    <property type="match status" value="1"/>
</dbReference>
<feature type="transmembrane region" description="Helical" evidence="6">
    <location>
        <begin position="281"/>
        <end position="301"/>
    </location>
</feature>
<dbReference type="InterPro" id="IPR037185">
    <property type="entry name" value="EmrE-like"/>
</dbReference>
<dbReference type="EMBL" id="CP034209">
    <property type="protein sequence ID" value="QBZ64791.1"/>
    <property type="molecule type" value="Genomic_DNA"/>
</dbReference>
<evidence type="ECO:0000256" key="6">
    <source>
        <dbReference type="SAM" id="Phobius"/>
    </source>
</evidence>
<feature type="transmembrane region" description="Helical" evidence="6">
    <location>
        <begin position="236"/>
        <end position="255"/>
    </location>
</feature>
<dbReference type="AlphaFoldDB" id="A0A4P7NQV5"/>
<feature type="region of interest" description="Disordered" evidence="5">
    <location>
        <begin position="1"/>
        <end position="95"/>
    </location>
</feature>
<gene>
    <name evidence="8" type="ORF">PoMZ_06492</name>
</gene>